<evidence type="ECO:0000313" key="1">
    <source>
        <dbReference type="EMBL" id="QHT93295.1"/>
    </source>
</evidence>
<name>A0A6C0ILC4_9ZZZZ</name>
<evidence type="ECO:0008006" key="2">
    <source>
        <dbReference type="Google" id="ProtNLM"/>
    </source>
</evidence>
<protein>
    <recommendedName>
        <fullName evidence="2">SAP domain-containing protein</fullName>
    </recommendedName>
</protein>
<accession>A0A6C0ILC4</accession>
<reference evidence="1" key="1">
    <citation type="journal article" date="2020" name="Nature">
        <title>Giant virus diversity and host interactions through global metagenomics.</title>
        <authorList>
            <person name="Schulz F."/>
            <person name="Roux S."/>
            <person name="Paez-Espino D."/>
            <person name="Jungbluth S."/>
            <person name="Walsh D.A."/>
            <person name="Denef V.J."/>
            <person name="McMahon K.D."/>
            <person name="Konstantinidis K.T."/>
            <person name="Eloe-Fadrosh E.A."/>
            <person name="Kyrpides N.C."/>
            <person name="Woyke T."/>
        </authorList>
    </citation>
    <scope>NUCLEOTIDE SEQUENCE</scope>
    <source>
        <strain evidence="1">GVMAG-M-3300024252-29</strain>
    </source>
</reference>
<proteinExistence type="predicted"/>
<organism evidence="1">
    <name type="scientific">viral metagenome</name>
    <dbReference type="NCBI Taxonomy" id="1070528"/>
    <lineage>
        <taxon>unclassified sequences</taxon>
        <taxon>metagenomes</taxon>
        <taxon>organismal metagenomes</taxon>
    </lineage>
</organism>
<dbReference type="EMBL" id="MN740207">
    <property type="protein sequence ID" value="QHT93295.1"/>
    <property type="molecule type" value="Genomic_DNA"/>
</dbReference>
<sequence>MLNDLDFDFDLLEQLTPLNHVISNISSNSETSITDLQPQPKKRGVNMKRVKNYDASRLEDFLETIKQKAMSDFKLIQPKKKCPESDFIIPTYSDHSSLLSYKLSKDQLRRISREYKLRVTGTNKELLTRIYVHLKMSQVTIKIQCVFRGFLQRYCNSLRGPAFLSRSLCTNNEDFLTMESIKNIHHQQFVSYSDNDKFVYGFDVLSLYNLKQNTARGEEVKNPYNRCEIPAQVFTDVKRLIKIMKRAYKSPLEIEIEKEDENNLSVSDRITRAFMEMDSHGHYTCQCWLTNLDKSGLIRFIQELADIWFYRASLTPEIRYSISPRGPLRHYTLYINMLRLEQDLDKIREHVVHVIESMVFSGVDQSARSLGILYVLQALTLVSQSARQTMPWLYEAVAYIV</sequence>
<dbReference type="AlphaFoldDB" id="A0A6C0ILC4"/>